<name>A0A6B1IQJ7_9EURY</name>
<evidence type="ECO:0000313" key="2">
    <source>
        <dbReference type="Proteomes" id="UP000460194"/>
    </source>
</evidence>
<comment type="caution">
    <text evidence="1">The sequence shown here is derived from an EMBL/GenBank/DDBJ whole genome shotgun (WGS) entry which is preliminary data.</text>
</comment>
<accession>A0A6B1IQJ7</accession>
<dbReference type="RefSeq" id="WP_159369581.1">
    <property type="nucleotide sequence ID" value="NZ_WMEO01000039.1"/>
</dbReference>
<protein>
    <recommendedName>
        <fullName evidence="3">ApeA N-terminal domain-containing protein</fullName>
    </recommendedName>
</protein>
<dbReference type="EMBL" id="WMEO01000039">
    <property type="protein sequence ID" value="MYL18000.1"/>
    <property type="molecule type" value="Genomic_DNA"/>
</dbReference>
<evidence type="ECO:0000313" key="1">
    <source>
        <dbReference type="EMBL" id="MYL18000.1"/>
    </source>
</evidence>
<dbReference type="Proteomes" id="UP000460194">
    <property type="component" value="Unassembled WGS sequence"/>
</dbReference>
<organism evidence="1 2">
    <name type="scientific">Halorubrum distributum</name>
    <dbReference type="NCBI Taxonomy" id="29283"/>
    <lineage>
        <taxon>Archaea</taxon>
        <taxon>Methanobacteriati</taxon>
        <taxon>Methanobacteriota</taxon>
        <taxon>Stenosarchaea group</taxon>
        <taxon>Halobacteria</taxon>
        <taxon>Halobacteriales</taxon>
        <taxon>Haloferacaceae</taxon>
        <taxon>Halorubrum</taxon>
        <taxon>Halorubrum distributum group</taxon>
    </lineage>
</organism>
<proteinExistence type="predicted"/>
<reference evidence="1 2" key="1">
    <citation type="submission" date="2019-11" db="EMBL/GenBank/DDBJ databases">
        <title>Genome sequences of 17 halophilic strains isolated from different environments.</title>
        <authorList>
            <person name="Furrow R.E."/>
        </authorList>
    </citation>
    <scope>NUCLEOTIDE SEQUENCE [LARGE SCALE GENOMIC DNA]</scope>
    <source>
        <strain evidence="1 2">22517_05_Cabo</strain>
    </source>
</reference>
<sequence>MRASNYWIEETAEIEVFGESVGVDVHLTESGTLDAELEHPVEVSERPEFGSHDFEGTNEEGIPVTLEDTFIPKTSTEVGPGVTHTIDSISPQRVVIGDTTTEPYVGDEITLEFDMLCFEQNNPMIDSFEDIPLLEREDWVAYATSYEDAGERIEYIKEYRTPVRTGRIEFQQFVNGPPKVQFQCAEERLLRMVELISFLQGVGPAPVRAQLTEVNGEPVDGCVWLLSGYRTDMGHMFKGERILWHNDLREFLDESYDEYVNTLREKYALNVAVSWYLDSLNSTRTIDSRFSSLVNGIEVMAKRYSEHGPRHSGTKDKIRYLVNELEVDTTDLARYSPTFNDDKIGEEDGYQEYFYNRSRQHVVHGEHFQSIDSQDLFMDYEATLVLLRRLLRNQLIDVDDMSNYSSICDLNVGEQPTVFF</sequence>
<gene>
    <name evidence="1" type="ORF">GLW36_15275</name>
</gene>
<dbReference type="AlphaFoldDB" id="A0A6B1IQJ7"/>
<evidence type="ECO:0008006" key="3">
    <source>
        <dbReference type="Google" id="ProtNLM"/>
    </source>
</evidence>